<dbReference type="InterPro" id="IPR011990">
    <property type="entry name" value="TPR-like_helical_dom_sf"/>
</dbReference>
<comment type="similarity">
    <text evidence="2">Belongs to the SusD family.</text>
</comment>
<keyword evidence="8" id="KW-1185">Reference proteome</keyword>
<organism evidence="7 8">
    <name type="scientific">Mucilaginibacter straminoryzae</name>
    <dbReference type="NCBI Taxonomy" id="2932774"/>
    <lineage>
        <taxon>Bacteria</taxon>
        <taxon>Pseudomonadati</taxon>
        <taxon>Bacteroidota</taxon>
        <taxon>Sphingobacteriia</taxon>
        <taxon>Sphingobacteriales</taxon>
        <taxon>Sphingobacteriaceae</taxon>
        <taxon>Mucilaginibacter</taxon>
    </lineage>
</organism>
<dbReference type="RefSeq" id="WP_245129547.1">
    <property type="nucleotide sequence ID" value="NZ_JALJEJ010000003.1"/>
</dbReference>
<dbReference type="InterPro" id="IPR012944">
    <property type="entry name" value="SusD_RagB_dom"/>
</dbReference>
<evidence type="ECO:0000313" key="7">
    <source>
        <dbReference type="EMBL" id="MCJ8209715.1"/>
    </source>
</evidence>
<keyword evidence="4" id="KW-0472">Membrane</keyword>
<sequence>MKKIFFGIVSLLSAVTIFTSCHKLDVPVNTELTPDVFPKTQAQIVAASGPVYIALRSDFAGSYWFSQSLTTDESVLAVFGGNWLDGNRYLELHRHTWTKDNAGVNALWYYASNLIGVVNQTVAVLKDLPASQAKTTTIAEIKTVRALAYYIMLDNFGNVPLDTLYGEKGLKPTTPRAKVFEFVEKELKTNLPNLSTTSGITTYGRPTQYFAYALLAKLYLNAQVYTGTPRYNDCIAACDQVISSGLYGLEPASTYMQMFYPTNGPGQKEFIFAIPYDASTNGGNMIYARYDLNRNLGIRYLYSGSTPGGFTDPVMNQSSGNGLVNNMPSGPRMTTAQFYANFNDPNDVRNKQWLTGQQYWQDGTPIMVKTTKSGYDQFYTGSDGGSTYVYPLVIQPLVDNGSRLGASAFDLGNDEIAWNTGIRNIKYLPDYTNTINRNQNNDVPVIRYSDILLMKAEAILRGGTATLGATALSLVNNLRANRTTSAALSAVTLDDIYAERCRELSWEAWHRNDMIRFGKYEGTWGLGKNNADTYRRLFPIPTSAFQTNNTLTQNPGYN</sequence>
<dbReference type="SUPFAM" id="SSF48452">
    <property type="entry name" value="TPR-like"/>
    <property type="match status" value="1"/>
</dbReference>
<name>A0A9X2B9F9_9SPHI</name>
<evidence type="ECO:0000256" key="5">
    <source>
        <dbReference type="ARBA" id="ARBA00023237"/>
    </source>
</evidence>
<dbReference type="Gene3D" id="1.25.40.10">
    <property type="entry name" value="Tetratricopeptide repeat domain"/>
    <property type="match status" value="1"/>
</dbReference>
<feature type="domain" description="RagB/SusD" evidence="6">
    <location>
        <begin position="268"/>
        <end position="557"/>
    </location>
</feature>
<keyword evidence="5" id="KW-0998">Cell outer membrane</keyword>
<keyword evidence="3" id="KW-0732">Signal</keyword>
<reference evidence="7" key="1">
    <citation type="submission" date="2022-04" db="EMBL/GenBank/DDBJ databases">
        <title>Mucilaginibacter sp. RS28 isolated from freshwater.</title>
        <authorList>
            <person name="Ko S.-R."/>
        </authorList>
    </citation>
    <scope>NUCLEOTIDE SEQUENCE</scope>
    <source>
        <strain evidence="7">RS28</strain>
    </source>
</reference>
<comment type="subcellular location">
    <subcellularLocation>
        <location evidence="1">Cell outer membrane</location>
    </subcellularLocation>
</comment>
<evidence type="ECO:0000256" key="1">
    <source>
        <dbReference type="ARBA" id="ARBA00004442"/>
    </source>
</evidence>
<evidence type="ECO:0000256" key="4">
    <source>
        <dbReference type="ARBA" id="ARBA00023136"/>
    </source>
</evidence>
<dbReference type="GO" id="GO:0009279">
    <property type="term" value="C:cell outer membrane"/>
    <property type="evidence" value="ECO:0007669"/>
    <property type="project" value="UniProtKB-SubCell"/>
</dbReference>
<dbReference type="PROSITE" id="PS51257">
    <property type="entry name" value="PROKAR_LIPOPROTEIN"/>
    <property type="match status" value="1"/>
</dbReference>
<evidence type="ECO:0000313" key="8">
    <source>
        <dbReference type="Proteomes" id="UP001139450"/>
    </source>
</evidence>
<dbReference type="Pfam" id="PF07980">
    <property type="entry name" value="SusD_RagB"/>
    <property type="match status" value="1"/>
</dbReference>
<dbReference type="AlphaFoldDB" id="A0A9X2B9F9"/>
<evidence type="ECO:0000259" key="6">
    <source>
        <dbReference type="Pfam" id="PF07980"/>
    </source>
</evidence>
<proteinExistence type="inferred from homology"/>
<evidence type="ECO:0000256" key="3">
    <source>
        <dbReference type="ARBA" id="ARBA00022729"/>
    </source>
</evidence>
<gene>
    <name evidence="7" type="ORF">MUY27_08340</name>
</gene>
<dbReference type="Proteomes" id="UP001139450">
    <property type="component" value="Unassembled WGS sequence"/>
</dbReference>
<dbReference type="Gene3D" id="1.10.3780.10">
    <property type="entry name" value="SusD-like"/>
    <property type="match status" value="1"/>
</dbReference>
<evidence type="ECO:0000256" key="2">
    <source>
        <dbReference type="ARBA" id="ARBA00006275"/>
    </source>
</evidence>
<accession>A0A9X2B9F9</accession>
<protein>
    <submittedName>
        <fullName evidence="7">RagB/SusD family nutrient uptake outer membrane protein</fullName>
    </submittedName>
</protein>
<comment type="caution">
    <text evidence="7">The sequence shown here is derived from an EMBL/GenBank/DDBJ whole genome shotgun (WGS) entry which is preliminary data.</text>
</comment>
<dbReference type="EMBL" id="JALJEJ010000003">
    <property type="protein sequence ID" value="MCJ8209715.1"/>
    <property type="molecule type" value="Genomic_DNA"/>
</dbReference>
<dbReference type="Gene3D" id="1.25.40.390">
    <property type="match status" value="1"/>
</dbReference>